<protein>
    <submittedName>
        <fullName evidence="1">Uncharacterized protein</fullName>
    </submittedName>
</protein>
<reference evidence="2" key="1">
    <citation type="journal article" date="2022" name="Microbiol. Resour. Announc.">
        <title>Draft Genome Sequence of a Methanogenic Archaeon from West Spitsbergen Permafrost.</title>
        <authorList>
            <person name="Trubitsyn V."/>
            <person name="Rivkina E."/>
            <person name="Shcherbakova V."/>
        </authorList>
    </citation>
    <scope>NUCLEOTIDE SEQUENCE [LARGE SCALE GENOMIC DNA]</scope>
    <source>
        <strain evidence="2">VT</strain>
    </source>
</reference>
<proteinExistence type="predicted"/>
<organism evidence="1 2">
    <name type="scientific">Methanobacterium spitsbergense</name>
    <dbReference type="NCBI Taxonomy" id="2874285"/>
    <lineage>
        <taxon>Archaea</taxon>
        <taxon>Methanobacteriati</taxon>
        <taxon>Methanobacteriota</taxon>
        <taxon>Methanomada group</taxon>
        <taxon>Methanobacteria</taxon>
        <taxon>Methanobacteriales</taxon>
        <taxon>Methanobacteriaceae</taxon>
        <taxon>Methanobacterium</taxon>
    </lineage>
</organism>
<name>A0A8T5UZD7_9EURY</name>
<dbReference type="EMBL" id="JAIOUQ010000003">
    <property type="protein sequence ID" value="MBZ2164775.1"/>
    <property type="molecule type" value="Genomic_DNA"/>
</dbReference>
<dbReference type="AlphaFoldDB" id="A0A8T5UZD7"/>
<evidence type="ECO:0000313" key="2">
    <source>
        <dbReference type="Proteomes" id="UP000825933"/>
    </source>
</evidence>
<dbReference type="RefSeq" id="WP_223790447.1">
    <property type="nucleotide sequence ID" value="NZ_JAIOUQ010000003.1"/>
</dbReference>
<sequence length="75" mass="8448">MNIKVIIKFKYKNEEIAEIAYKSLEPDNIGYINSSIHGNYFICSLNGDSIGTILATADDLVFCETMVEKISELRV</sequence>
<evidence type="ECO:0000313" key="1">
    <source>
        <dbReference type="EMBL" id="MBZ2164775.1"/>
    </source>
</evidence>
<dbReference type="Proteomes" id="UP000825933">
    <property type="component" value="Unassembled WGS sequence"/>
</dbReference>
<accession>A0A8T5UZD7</accession>
<keyword evidence="2" id="KW-1185">Reference proteome</keyword>
<gene>
    <name evidence="1" type="ORF">K8N75_01740</name>
</gene>
<dbReference type="NCBIfam" id="NF011470">
    <property type="entry name" value="PRK14887.1"/>
    <property type="match status" value="1"/>
</dbReference>
<comment type="caution">
    <text evidence="1">The sequence shown here is derived from an EMBL/GenBank/DDBJ whole genome shotgun (WGS) entry which is preliminary data.</text>
</comment>